<comment type="caution">
    <text evidence="2">The sequence shown here is derived from an EMBL/GenBank/DDBJ whole genome shotgun (WGS) entry which is preliminary data.</text>
</comment>
<dbReference type="Pfam" id="PF13737">
    <property type="entry name" value="DDE_Tnp_1_5"/>
    <property type="match status" value="1"/>
</dbReference>
<evidence type="ECO:0000313" key="2">
    <source>
        <dbReference type="EMBL" id="KAA6318445.1"/>
    </source>
</evidence>
<feature type="non-terminal residue" evidence="2">
    <location>
        <position position="1"/>
    </location>
</feature>
<dbReference type="PANTHER" id="PTHR34631">
    <property type="match status" value="1"/>
</dbReference>
<proteinExistence type="predicted"/>
<dbReference type="InterPro" id="IPR053172">
    <property type="entry name" value="Tn903_transposase"/>
</dbReference>
<dbReference type="NCBIfam" id="NF033579">
    <property type="entry name" value="transpos_IS5_2"/>
    <property type="match status" value="1"/>
</dbReference>
<name>A0A5J4Q9H7_9ZZZZ</name>
<gene>
    <name evidence="2" type="ORF">EZS27_031542</name>
</gene>
<dbReference type="EMBL" id="SNRY01004185">
    <property type="protein sequence ID" value="KAA6318445.1"/>
    <property type="molecule type" value="Genomic_DNA"/>
</dbReference>
<reference evidence="2" key="1">
    <citation type="submission" date="2019-03" db="EMBL/GenBank/DDBJ databases">
        <title>Single cell metagenomics reveals metabolic interactions within the superorganism composed of flagellate Streblomastix strix and complex community of Bacteroidetes bacteria on its surface.</title>
        <authorList>
            <person name="Treitli S.C."/>
            <person name="Kolisko M."/>
            <person name="Husnik F."/>
            <person name="Keeling P."/>
            <person name="Hampl V."/>
        </authorList>
    </citation>
    <scope>NUCLEOTIDE SEQUENCE</scope>
    <source>
        <strain evidence="2">STM</strain>
    </source>
</reference>
<feature type="domain" description="Transposase DDE" evidence="1">
    <location>
        <begin position="4"/>
        <end position="72"/>
    </location>
</feature>
<dbReference type="AlphaFoldDB" id="A0A5J4Q9H7"/>
<protein>
    <recommendedName>
        <fullName evidence="1">Transposase DDE domain-containing protein</fullName>
    </recommendedName>
</protein>
<evidence type="ECO:0000259" key="1">
    <source>
        <dbReference type="Pfam" id="PF13737"/>
    </source>
</evidence>
<sequence length="255" mass="28855">LLRFNYGLKLRQSTGFMQSLFLLMGKNHFAVPDYRTLCRRPKSLPVAIRNRLESGEQLAIGIDSSGLKVYGEGEWKVRKHGWSKHRTWRKLPVCIDLDTQEILSVELTGNEEDDASVASKMLEGKTSNILRFQGDGAYDKFGFREVLGGGIAQIIPPPKNAVIQKANGKKPLPDYLMQRNGAVEYIHKHGSESWEKQNGYHRGSLNEVVMFRYKTIFSGKLDARTVENQKTKVKINCLTLNKFIGIGMPHAYKVS</sequence>
<accession>A0A5J4Q9H7</accession>
<organism evidence="2">
    <name type="scientific">termite gut metagenome</name>
    <dbReference type="NCBI Taxonomy" id="433724"/>
    <lineage>
        <taxon>unclassified sequences</taxon>
        <taxon>metagenomes</taxon>
        <taxon>organismal metagenomes</taxon>
    </lineage>
</organism>
<dbReference type="PANTHER" id="PTHR34631:SF3">
    <property type="entry name" value="ISSOD12 TRANSPOSASE TNPA_ISSOD12"/>
    <property type="match status" value="1"/>
</dbReference>
<dbReference type="InterPro" id="IPR025668">
    <property type="entry name" value="Tnp_DDE_dom"/>
</dbReference>
<dbReference type="InterPro" id="IPR053520">
    <property type="entry name" value="Transposase_Tn903"/>
</dbReference>